<dbReference type="InterPro" id="IPR038750">
    <property type="entry name" value="YczE/YyaS-like"/>
</dbReference>
<feature type="transmembrane region" description="Helical" evidence="1">
    <location>
        <begin position="7"/>
        <end position="27"/>
    </location>
</feature>
<feature type="transmembrane region" description="Helical" evidence="1">
    <location>
        <begin position="103"/>
        <end position="125"/>
    </location>
</feature>
<proteinExistence type="predicted"/>
<feature type="transmembrane region" description="Helical" evidence="1">
    <location>
        <begin position="47"/>
        <end position="71"/>
    </location>
</feature>
<accession>A0A433RUB5</accession>
<dbReference type="PANTHER" id="PTHR40078:SF1">
    <property type="entry name" value="INTEGRAL MEMBRANE PROTEIN"/>
    <property type="match status" value="1"/>
</dbReference>
<dbReference type="EMBL" id="JTFC01000031">
    <property type="protein sequence ID" value="RUS55726.1"/>
    <property type="molecule type" value="Genomic_DNA"/>
</dbReference>
<organism evidence="2 3">
    <name type="scientific">Candidatus Kurthia intestinigallinarum</name>
    <dbReference type="NCBI Taxonomy" id="1562256"/>
    <lineage>
        <taxon>Bacteria</taxon>
        <taxon>Bacillati</taxon>
        <taxon>Bacillota</taxon>
        <taxon>Bacilli</taxon>
        <taxon>Bacillales</taxon>
        <taxon>Caryophanaceae</taxon>
        <taxon>Kurthia</taxon>
    </lineage>
</organism>
<sequence>MRKEFAIRWLFFFIGIMFIGLGIALTIRGQRYGVGSWDVLHIGMFYHFGLSVGAWSIIIGLVIIALTAILLKRLPRIGTFMNMIFCGVFLDFFNSILPAAHTPLTQFGCFVLGIVGIAVGCGVYVSTNLGEGPRDSLMMIAVEKLHVSITVARTAMEIFAAGLGYIMGGPVGIGTIIMVFALGPIIQVVLPVSRRILAHFIKEPTLMYK</sequence>
<dbReference type="Pfam" id="PF19700">
    <property type="entry name" value="DUF6198"/>
    <property type="match status" value="1"/>
</dbReference>
<feature type="transmembrane region" description="Helical" evidence="1">
    <location>
        <begin position="173"/>
        <end position="192"/>
    </location>
</feature>
<protein>
    <submittedName>
        <fullName evidence="2">Membrane protein</fullName>
    </submittedName>
</protein>
<feature type="transmembrane region" description="Helical" evidence="1">
    <location>
        <begin position="145"/>
        <end position="167"/>
    </location>
</feature>
<keyword evidence="1" id="KW-1133">Transmembrane helix</keyword>
<dbReference type="Proteomes" id="UP000288623">
    <property type="component" value="Unassembled WGS sequence"/>
</dbReference>
<dbReference type="AlphaFoldDB" id="A0A433RUB5"/>
<name>A0A433RUB5_9BACL</name>
<evidence type="ECO:0000313" key="2">
    <source>
        <dbReference type="EMBL" id="RUS55726.1"/>
    </source>
</evidence>
<gene>
    <name evidence="2" type="ORF">QI30_12500</name>
</gene>
<dbReference type="RefSeq" id="WP_020189019.1">
    <property type="nucleotide sequence ID" value="NZ_JTFC01000031.1"/>
</dbReference>
<reference evidence="2 3" key="1">
    <citation type="submission" date="2014-11" db="EMBL/GenBank/DDBJ databases">
        <title>Genome sequence and analysis of novel Kurthia sp.</title>
        <authorList>
            <person name="Lawson J.N."/>
            <person name="Gonzalez J.E."/>
            <person name="Rinauldi L."/>
            <person name="Xuan Z."/>
            <person name="Firman A."/>
            <person name="Shaddox L."/>
            <person name="Trudeau A."/>
            <person name="Shah S."/>
            <person name="Reiman D."/>
        </authorList>
    </citation>
    <scope>NUCLEOTIDE SEQUENCE [LARGE SCALE GENOMIC DNA]</scope>
    <source>
        <strain evidence="2 3">3B1D</strain>
    </source>
</reference>
<keyword evidence="1" id="KW-0472">Membrane</keyword>
<comment type="caution">
    <text evidence="2">The sequence shown here is derived from an EMBL/GenBank/DDBJ whole genome shotgun (WGS) entry which is preliminary data.</text>
</comment>
<evidence type="ECO:0000313" key="3">
    <source>
        <dbReference type="Proteomes" id="UP000288623"/>
    </source>
</evidence>
<keyword evidence="1" id="KW-0812">Transmembrane</keyword>
<evidence type="ECO:0000256" key="1">
    <source>
        <dbReference type="SAM" id="Phobius"/>
    </source>
</evidence>
<dbReference type="PANTHER" id="PTHR40078">
    <property type="entry name" value="INTEGRAL MEMBRANE PROTEIN-RELATED"/>
    <property type="match status" value="1"/>
</dbReference>
<dbReference type="OrthoDB" id="154912at2"/>
<keyword evidence="3" id="KW-1185">Reference proteome</keyword>
<feature type="transmembrane region" description="Helical" evidence="1">
    <location>
        <begin position="78"/>
        <end position="97"/>
    </location>
</feature>